<evidence type="ECO:0000313" key="2">
    <source>
        <dbReference type="Proteomes" id="UP000277204"/>
    </source>
</evidence>
<dbReference type="Proteomes" id="UP000277204">
    <property type="component" value="Unassembled WGS sequence"/>
</dbReference>
<dbReference type="Pfam" id="PF00078">
    <property type="entry name" value="RVT_1"/>
    <property type="match status" value="1"/>
</dbReference>
<accession>A0A183MBU6</accession>
<proteinExistence type="predicted"/>
<dbReference type="PANTHER" id="PTHR47510">
    <property type="entry name" value="REVERSE TRANSCRIPTASE DOMAIN-CONTAINING PROTEIN"/>
    <property type="match status" value="1"/>
</dbReference>
<protein>
    <submittedName>
        <fullName evidence="1">Uncharacterized protein</fullName>
    </submittedName>
</protein>
<dbReference type="STRING" id="48269.A0A183MBU6"/>
<keyword evidence="2" id="KW-1185">Reference proteome</keyword>
<sequence length="352" mass="40875">MFHLTNWELFTDDSLENTTDVVTCYLKVCFDICFPTETIFVSFDRLTSTQLKRLRRMKERMYKEKNSNEGRKLNGLMNLEIRRLNYMFTEKLLSCKNSPSMWKLFKELTGDRQFRSDNQLNVCDLNKSFVCQSSNVMLPLSTGLNNSCVPTFTETDVRGCLLSLNLSRCLGPDGIPNILPKTCADVLCHLFTTIFNKSFSSNLIPKMWREMKILPVPKKASGDKNVKFRPITITSPFLKTMEKLLILPIQPAIKDHIEPYQFAYRHKKSTLNAVNVLHHYIVFNLEKGKKYVRCAFLDYTSAFDSIPRQRLLNKLISVNTDSWITNWLCSISLWKGTVHCVWRKVFRVSTVS</sequence>
<name>A0A183MBU6_9TREM</name>
<dbReference type="SUPFAM" id="SSF56672">
    <property type="entry name" value="DNA/RNA polymerases"/>
    <property type="match status" value="1"/>
</dbReference>
<reference evidence="1 2" key="1">
    <citation type="submission" date="2018-11" db="EMBL/GenBank/DDBJ databases">
        <authorList>
            <consortium name="Pathogen Informatics"/>
        </authorList>
    </citation>
    <scope>NUCLEOTIDE SEQUENCE [LARGE SCALE GENOMIC DNA]</scope>
    <source>
        <strain evidence="1 2">Zambia</strain>
    </source>
</reference>
<dbReference type="InterPro" id="IPR000477">
    <property type="entry name" value="RT_dom"/>
</dbReference>
<evidence type="ECO:0000313" key="1">
    <source>
        <dbReference type="EMBL" id="VDP06687.1"/>
    </source>
</evidence>
<dbReference type="EMBL" id="UZAI01010237">
    <property type="protein sequence ID" value="VDP06687.1"/>
    <property type="molecule type" value="Genomic_DNA"/>
</dbReference>
<organism evidence="1 2">
    <name type="scientific">Schistosoma margrebowiei</name>
    <dbReference type="NCBI Taxonomy" id="48269"/>
    <lineage>
        <taxon>Eukaryota</taxon>
        <taxon>Metazoa</taxon>
        <taxon>Spiralia</taxon>
        <taxon>Lophotrochozoa</taxon>
        <taxon>Platyhelminthes</taxon>
        <taxon>Trematoda</taxon>
        <taxon>Digenea</taxon>
        <taxon>Strigeidida</taxon>
        <taxon>Schistosomatoidea</taxon>
        <taxon>Schistosomatidae</taxon>
        <taxon>Schistosoma</taxon>
    </lineage>
</organism>
<dbReference type="AlphaFoldDB" id="A0A183MBU6"/>
<dbReference type="PROSITE" id="PS50878">
    <property type="entry name" value="RT_POL"/>
    <property type="match status" value="1"/>
</dbReference>
<dbReference type="PANTHER" id="PTHR47510:SF3">
    <property type="entry name" value="ENDO_EXONUCLEASE_PHOSPHATASE DOMAIN-CONTAINING PROTEIN"/>
    <property type="match status" value="1"/>
</dbReference>
<dbReference type="InterPro" id="IPR043502">
    <property type="entry name" value="DNA/RNA_pol_sf"/>
</dbReference>
<gene>
    <name evidence="1" type="ORF">SMRZ_LOCUS13521</name>
</gene>